<feature type="region of interest" description="Disordered" evidence="1">
    <location>
        <begin position="59"/>
        <end position="78"/>
    </location>
</feature>
<keyword evidence="3" id="KW-0732">Signal</keyword>
<keyword evidence="5" id="KW-1185">Reference proteome</keyword>
<accession>A0AAD2PW32</accession>
<keyword evidence="2" id="KW-0472">Membrane</keyword>
<organism evidence="4 5">
    <name type="scientific">Cylindrotheca closterium</name>
    <dbReference type="NCBI Taxonomy" id="2856"/>
    <lineage>
        <taxon>Eukaryota</taxon>
        <taxon>Sar</taxon>
        <taxon>Stramenopiles</taxon>
        <taxon>Ochrophyta</taxon>
        <taxon>Bacillariophyta</taxon>
        <taxon>Bacillariophyceae</taxon>
        <taxon>Bacillariophycidae</taxon>
        <taxon>Bacillariales</taxon>
        <taxon>Bacillariaceae</taxon>
        <taxon>Cylindrotheca</taxon>
    </lineage>
</organism>
<evidence type="ECO:0000313" key="5">
    <source>
        <dbReference type="Proteomes" id="UP001295423"/>
    </source>
</evidence>
<evidence type="ECO:0000256" key="2">
    <source>
        <dbReference type="SAM" id="Phobius"/>
    </source>
</evidence>
<dbReference type="EMBL" id="CAKOGP040001980">
    <property type="protein sequence ID" value="CAJ1959135.1"/>
    <property type="molecule type" value="Genomic_DNA"/>
</dbReference>
<proteinExistence type="predicted"/>
<evidence type="ECO:0000256" key="3">
    <source>
        <dbReference type="SAM" id="SignalP"/>
    </source>
</evidence>
<keyword evidence="2" id="KW-1133">Transmembrane helix</keyword>
<keyword evidence="2" id="KW-0812">Transmembrane</keyword>
<evidence type="ECO:0008006" key="6">
    <source>
        <dbReference type="Google" id="ProtNLM"/>
    </source>
</evidence>
<reference evidence="4" key="1">
    <citation type="submission" date="2023-08" db="EMBL/GenBank/DDBJ databases">
        <authorList>
            <person name="Audoor S."/>
            <person name="Bilcke G."/>
        </authorList>
    </citation>
    <scope>NUCLEOTIDE SEQUENCE</scope>
</reference>
<gene>
    <name evidence="4" type="ORF">CYCCA115_LOCUS17559</name>
</gene>
<dbReference type="Proteomes" id="UP001295423">
    <property type="component" value="Unassembled WGS sequence"/>
</dbReference>
<feature type="signal peptide" evidence="3">
    <location>
        <begin position="1"/>
        <end position="19"/>
    </location>
</feature>
<feature type="chain" id="PRO_5041990477" description="Transmembrane protein" evidence="3">
    <location>
        <begin position="20"/>
        <end position="140"/>
    </location>
</feature>
<name>A0AAD2PW32_9STRA</name>
<protein>
    <recommendedName>
        <fullName evidence="6">Transmembrane protein</fullName>
    </recommendedName>
</protein>
<evidence type="ECO:0000313" key="4">
    <source>
        <dbReference type="EMBL" id="CAJ1959135.1"/>
    </source>
</evidence>
<evidence type="ECO:0000256" key="1">
    <source>
        <dbReference type="SAM" id="MobiDB-lite"/>
    </source>
</evidence>
<feature type="transmembrane region" description="Helical" evidence="2">
    <location>
        <begin position="104"/>
        <end position="123"/>
    </location>
</feature>
<sequence>MKRFSFLLALVWALVSTSAFTSPVVSQARVVAPAQPNFARFSPAVVLMASDDGVVELADDDETTPEAAAATESKETEKAVAPFLSQGEISEEPVDLSDPKQARVMFYIILSLIPVLFLIPLMLGSRDLIPQEILPPVELQ</sequence>
<dbReference type="AlphaFoldDB" id="A0AAD2PW32"/>
<comment type="caution">
    <text evidence="4">The sequence shown here is derived from an EMBL/GenBank/DDBJ whole genome shotgun (WGS) entry which is preliminary data.</text>
</comment>